<sequence>MLSSSSLEASIFLHLKVQTLHCATSPP</sequence>
<organism evidence="1">
    <name type="scientific">Rhizophora mucronata</name>
    <name type="common">Asiatic mangrove</name>
    <dbReference type="NCBI Taxonomy" id="61149"/>
    <lineage>
        <taxon>Eukaryota</taxon>
        <taxon>Viridiplantae</taxon>
        <taxon>Streptophyta</taxon>
        <taxon>Embryophyta</taxon>
        <taxon>Tracheophyta</taxon>
        <taxon>Spermatophyta</taxon>
        <taxon>Magnoliopsida</taxon>
        <taxon>eudicotyledons</taxon>
        <taxon>Gunneridae</taxon>
        <taxon>Pentapetalae</taxon>
        <taxon>rosids</taxon>
        <taxon>fabids</taxon>
        <taxon>Malpighiales</taxon>
        <taxon>Rhizophoraceae</taxon>
        <taxon>Rhizophora</taxon>
    </lineage>
</organism>
<protein>
    <submittedName>
        <fullName evidence="1">Uncharacterized protein</fullName>
    </submittedName>
</protein>
<dbReference type="EMBL" id="GGEC01058855">
    <property type="protein sequence ID" value="MBX39339.1"/>
    <property type="molecule type" value="Transcribed_RNA"/>
</dbReference>
<dbReference type="AlphaFoldDB" id="A0A2P2NA39"/>
<name>A0A2P2NA39_RHIMU</name>
<evidence type="ECO:0000313" key="1">
    <source>
        <dbReference type="EMBL" id="MBX39339.1"/>
    </source>
</evidence>
<proteinExistence type="predicted"/>
<reference evidence="1" key="1">
    <citation type="submission" date="2018-02" db="EMBL/GenBank/DDBJ databases">
        <title>Rhizophora mucronata_Transcriptome.</title>
        <authorList>
            <person name="Meera S.P."/>
            <person name="Sreeshan A."/>
            <person name="Augustine A."/>
        </authorList>
    </citation>
    <scope>NUCLEOTIDE SEQUENCE</scope>
    <source>
        <tissue evidence="1">Leaf</tissue>
    </source>
</reference>
<accession>A0A2P2NA39</accession>